<protein>
    <submittedName>
        <fullName evidence="1">Uncharacterized protein</fullName>
    </submittedName>
</protein>
<name>A0A382U612_9ZZZZ</name>
<evidence type="ECO:0000313" key="1">
    <source>
        <dbReference type="EMBL" id="SVD29730.1"/>
    </source>
</evidence>
<accession>A0A382U612</accession>
<dbReference type="AlphaFoldDB" id="A0A382U612"/>
<reference evidence="1" key="1">
    <citation type="submission" date="2018-05" db="EMBL/GenBank/DDBJ databases">
        <authorList>
            <person name="Lanie J.A."/>
            <person name="Ng W.-L."/>
            <person name="Kazmierczak K.M."/>
            <person name="Andrzejewski T.M."/>
            <person name="Davidsen T.M."/>
            <person name="Wayne K.J."/>
            <person name="Tettelin H."/>
            <person name="Glass J.I."/>
            <person name="Rusch D."/>
            <person name="Podicherti R."/>
            <person name="Tsui H.-C.T."/>
            <person name="Winkler M.E."/>
        </authorList>
    </citation>
    <scope>NUCLEOTIDE SEQUENCE</scope>
</reference>
<organism evidence="1">
    <name type="scientific">marine metagenome</name>
    <dbReference type="NCBI Taxonomy" id="408172"/>
    <lineage>
        <taxon>unclassified sequences</taxon>
        <taxon>metagenomes</taxon>
        <taxon>ecological metagenomes</taxon>
    </lineage>
</organism>
<feature type="non-terminal residue" evidence="1">
    <location>
        <position position="296"/>
    </location>
</feature>
<sequence>QIDELGQCESKIYRGIDVVGADPKAPWINLGTDNGLQTTFIDSNVFDGVEYTYSITAYDMGLRTYDFAYLYEHTFIDTMKIDSFMYHELEYDIDSSFVRNGKEYYVLGFLNNDYVSGSEIPIYSKSLNWNRSNPGYYTFYGDGLISLESQIGSDNGSGISELWDDNYIRISPGFHASNIQFPDLDKFVAQDCDAIGNGNQFFEIVNDYQLADFISSSDETLIRLEIQADIKEIENGKVLSYRNIYENYQTENPYLYIYNVEKHFPFSSSPEYYPSSVDLFKLGVEDFKIDFDQIET</sequence>
<proteinExistence type="predicted"/>
<dbReference type="EMBL" id="UINC01141782">
    <property type="protein sequence ID" value="SVD29730.1"/>
    <property type="molecule type" value="Genomic_DNA"/>
</dbReference>
<gene>
    <name evidence="1" type="ORF">METZ01_LOCUS382584</name>
</gene>
<feature type="non-terminal residue" evidence="1">
    <location>
        <position position="1"/>
    </location>
</feature>